<feature type="compositionally biased region" description="Polar residues" evidence="3">
    <location>
        <begin position="9"/>
        <end position="21"/>
    </location>
</feature>
<evidence type="ECO:0000313" key="7">
    <source>
        <dbReference type="Proteomes" id="UP000028834"/>
    </source>
</evidence>
<dbReference type="VEuPathDB" id="ToxoDB:TGRUB_278440A"/>
<dbReference type="GO" id="GO:0016787">
    <property type="term" value="F:hydrolase activity"/>
    <property type="evidence" value="ECO:0007669"/>
    <property type="project" value="UniProtKB-KW"/>
</dbReference>
<keyword evidence="1" id="KW-0378">Hydrolase</keyword>
<dbReference type="EMBL" id="AFYV02002487">
    <property type="protein sequence ID" value="KFG58561.1"/>
    <property type="molecule type" value="Genomic_DNA"/>
</dbReference>
<dbReference type="PROSITE" id="PS51194">
    <property type="entry name" value="HELICASE_CTER"/>
    <property type="match status" value="1"/>
</dbReference>
<feature type="region of interest" description="Disordered" evidence="3">
    <location>
        <begin position="695"/>
        <end position="758"/>
    </location>
</feature>
<dbReference type="PANTHER" id="PTHR10799">
    <property type="entry name" value="SNF2/RAD54 HELICASE FAMILY"/>
    <property type="match status" value="1"/>
</dbReference>
<feature type="compositionally biased region" description="Low complexity" evidence="3">
    <location>
        <begin position="399"/>
        <end position="424"/>
    </location>
</feature>
<evidence type="ECO:0000259" key="4">
    <source>
        <dbReference type="PROSITE" id="PS51192"/>
    </source>
</evidence>
<dbReference type="InterPro" id="IPR049730">
    <property type="entry name" value="SNF2/RAD54-like_C"/>
</dbReference>
<dbReference type="SMART" id="SM00487">
    <property type="entry name" value="DEXDc"/>
    <property type="match status" value="1"/>
</dbReference>
<dbReference type="OrthoDB" id="331826at2759"/>
<keyword evidence="2" id="KW-0175">Coiled coil</keyword>
<dbReference type="CDD" id="cd18793">
    <property type="entry name" value="SF2_C_SNF"/>
    <property type="match status" value="1"/>
</dbReference>
<name>A0A086LPJ3_TOXGO</name>
<comment type="caution">
    <text evidence="6">The sequence shown here is derived from an EMBL/GenBank/DDBJ whole genome shotgun (WGS) entry which is preliminary data.</text>
</comment>
<dbReference type="Gene3D" id="3.40.50.10810">
    <property type="entry name" value="Tandem AAA-ATPase domain"/>
    <property type="match status" value="1"/>
</dbReference>
<feature type="domain" description="Helicase C-terminal" evidence="5">
    <location>
        <begin position="1578"/>
        <end position="1719"/>
    </location>
</feature>
<evidence type="ECO:0000313" key="6">
    <source>
        <dbReference type="EMBL" id="KFG58561.1"/>
    </source>
</evidence>
<dbReference type="Proteomes" id="UP000028834">
    <property type="component" value="Unassembled WGS sequence"/>
</dbReference>
<feature type="compositionally biased region" description="Polar residues" evidence="3">
    <location>
        <begin position="444"/>
        <end position="457"/>
    </location>
</feature>
<dbReference type="InterPro" id="IPR027417">
    <property type="entry name" value="P-loop_NTPase"/>
</dbReference>
<proteinExistence type="predicted"/>
<feature type="coiled-coil region" evidence="2">
    <location>
        <begin position="656"/>
        <end position="692"/>
    </location>
</feature>
<feature type="region of interest" description="Disordered" evidence="3">
    <location>
        <begin position="1123"/>
        <end position="1184"/>
    </location>
</feature>
<feature type="compositionally biased region" description="Polar residues" evidence="3">
    <location>
        <begin position="197"/>
        <end position="208"/>
    </location>
</feature>
<protein>
    <submittedName>
        <fullName evidence="6">Putative SWI2/SNF2 Brahma-like</fullName>
    </submittedName>
</protein>
<feature type="compositionally biased region" description="Low complexity" evidence="3">
    <location>
        <begin position="1131"/>
        <end position="1148"/>
    </location>
</feature>
<dbReference type="Gene3D" id="3.40.50.300">
    <property type="entry name" value="P-loop containing nucleotide triphosphate hydrolases"/>
    <property type="match status" value="1"/>
</dbReference>
<feature type="region of interest" description="Disordered" evidence="3">
    <location>
        <begin position="1"/>
        <end position="54"/>
    </location>
</feature>
<dbReference type="PROSITE" id="PS51192">
    <property type="entry name" value="HELICASE_ATP_BIND_1"/>
    <property type="match status" value="1"/>
</dbReference>
<dbReference type="Pfam" id="PF00176">
    <property type="entry name" value="SNF2-rel_dom"/>
    <property type="match status" value="1"/>
</dbReference>
<feature type="region of interest" description="Disordered" evidence="3">
    <location>
        <begin position="336"/>
        <end position="465"/>
    </location>
</feature>
<dbReference type="InterPro" id="IPR001650">
    <property type="entry name" value="Helicase_C-like"/>
</dbReference>
<dbReference type="SUPFAM" id="SSF52540">
    <property type="entry name" value="P-loop containing nucleoside triphosphate hydrolases"/>
    <property type="match status" value="2"/>
</dbReference>
<evidence type="ECO:0000256" key="2">
    <source>
        <dbReference type="SAM" id="Coils"/>
    </source>
</evidence>
<feature type="compositionally biased region" description="Basic and acidic residues" evidence="3">
    <location>
        <begin position="719"/>
        <end position="758"/>
    </location>
</feature>
<feature type="domain" description="Helicase ATP-binding" evidence="4">
    <location>
        <begin position="1231"/>
        <end position="1444"/>
    </location>
</feature>
<dbReference type="InterPro" id="IPR000330">
    <property type="entry name" value="SNF2_N"/>
</dbReference>
<dbReference type="InterPro" id="IPR038718">
    <property type="entry name" value="SNF2-like_sf"/>
</dbReference>
<feature type="region of interest" description="Disordered" evidence="3">
    <location>
        <begin position="133"/>
        <end position="213"/>
    </location>
</feature>
<dbReference type="Pfam" id="PF00271">
    <property type="entry name" value="Helicase_C"/>
    <property type="match status" value="1"/>
</dbReference>
<evidence type="ECO:0000256" key="1">
    <source>
        <dbReference type="ARBA" id="ARBA00022801"/>
    </source>
</evidence>
<sequence>MMPHAPPAQQRTHTGENSNGPQEVPAWGASSVLSSPPSVSAAPLRMPGLPSNPSQVAQQHVLSSLPGDRALYPQGPQAGDCGSVASSLRNLPSSQTAPFSLQALPQVDPSRFPLAGQSPFVAVGASTLPTALPQSGPLSLRPPSPSAPLPAGFSAGQALGQASAGFPASGGAPARPGASSSASASSLPPAQRLPSPVSSDALQASSRAPGTPGVVPLASPAVSANSSLGAVPPSGVSAASPGQPFPGSFSSLRGGSVFGPSVFAPHTGVAPLQAPGAPISAPVSTHLPVSPLGASGETLPGQIFHRESSLVSAGGASASAAVPAYPLPLAPLQNVSTKTASAPGAPEAPDSSSRPLQTITPGGARVQGSGLAGETKRVSPLSPEGAESQTPTNKPTRQGAVSSLSPSGASPPAGASGAGDASRSPQPPAGRLPGEGKRPAAPLPSTSTLRTAENSALPTYGVKTDLGAGTVGSQMSSEDARTLGNAFPNLPFLASAGLPQVSSEGHFYSAFCRLLYELSLRQVSLVDKRVRILLLIFHWLKQRPEEHQDPSHIFRDRQFERLVLQTRAYIHLLSQKPLEAEQLQQLRLVPSLGFSVDHAFLDAVRTYRSSLGSGGSSATKSGGGAGAGAPRTAGAGGAAHKASQMLLQKRRERSIFVELKEAAEAVEREETALRLQRRIENLERRLARVKAAEDGAVVPAEPAASRPRSRLCEGATDATETKTTEGDSKENKEGEKADKSEKEERDEGTGASDKDRAVKRSLEIQEAEGQEADASGDILKAGDADLVCGDTKDEGMDLEAREPKVAVVPAEQSSKGTGKTVTVEKDEDGMEVITVCVEDDESQLANGDLASDLFLERALGPAPSFDAENAAYLPLSSSLVSSPRRPADSSLARFCAETDDALRRARLHSRLLALLPLQSSVRQDVALQRMLEEAPDALPPLLHVSVRTARKHRLLREQREQAEEFLERRSQDAQRRQVFLSALLEVHRRNFVNVHRESLKQVRRVAAAVKRRRACFLGAEGEDSALPEELKSEALGEDARGGHCGHHLHPTKCGCPAAAADLAAMKRRERLDALKKHDEAAYLALLQETKNERLLLLVRQTEEYMRKMGDLIIEQREREGAEIVDPIDLPAGEGEATAASADSETADGLEASQSEETNETEDAKMEQGDGKVGDATDEEEKNKASLSSFLLSKERYYRLTHAKRVHVTELPKCLKGGSLRSYQMEGLNWMASLYTNGLNGILADSMGLGKTVQTVSFLAYLHEVKRARNPFLIVAPLSTIHGNWRSELKKWWPSINLVVYEGTKEYRKQLRSRIVGGLNTRGPGAGTATALGSSVSDAVTKPDEVRGAQGPDTGTDGARRFVEPYFHALLTTDAVILRDKSFLRKIKWEYLVVDEAHRLKNPNSKLVQTLNTGFHIKRRLALTGTPLQNDIGEVWALLNFLMPSIFNAKLNFEQWLNVPLAAPPTLFGGASQQDEHLINITEEEKLLIVDRLHKVLRPFLLRREKAEVADELPSKQEEIVWCPLSGVQRYLYKMIEGNPVGQNRMVQLRKICNHPYLFCYSSYTPDESLVRCCGKFAMLDVLLPALKMGNHRVLIFSQMTKLLDILEVYLSLRGHTYLRLDGGTSSEERQKRLSLYNQEGSEYFIFILSTKAGGLGVNLQSADTVIIFDSDWNPQNDEQAQSRSEQSACHPLEQRRRWFSWQCFLEFFLPTRLDTSRHT</sequence>
<feature type="compositionally biased region" description="Polar residues" evidence="3">
    <location>
        <begin position="387"/>
        <end position="396"/>
    </location>
</feature>
<feature type="compositionally biased region" description="Polar residues" evidence="3">
    <location>
        <begin position="350"/>
        <end position="360"/>
    </location>
</feature>
<organism evidence="6 7">
    <name type="scientific">Toxoplasma gondii RUB</name>
    <dbReference type="NCBI Taxonomy" id="935652"/>
    <lineage>
        <taxon>Eukaryota</taxon>
        <taxon>Sar</taxon>
        <taxon>Alveolata</taxon>
        <taxon>Apicomplexa</taxon>
        <taxon>Conoidasida</taxon>
        <taxon>Coccidia</taxon>
        <taxon>Eucoccidiorida</taxon>
        <taxon>Eimeriorina</taxon>
        <taxon>Sarcocystidae</taxon>
        <taxon>Toxoplasma</taxon>
    </lineage>
</organism>
<feature type="compositionally biased region" description="Basic and acidic residues" evidence="3">
    <location>
        <begin position="1161"/>
        <end position="1174"/>
    </location>
</feature>
<dbReference type="SMART" id="SM00490">
    <property type="entry name" value="HELICc"/>
    <property type="match status" value="1"/>
</dbReference>
<feature type="compositionally biased region" description="Low complexity" evidence="3">
    <location>
        <begin position="29"/>
        <end position="44"/>
    </location>
</feature>
<dbReference type="GO" id="GO:0005524">
    <property type="term" value="F:ATP binding"/>
    <property type="evidence" value="ECO:0007669"/>
    <property type="project" value="InterPro"/>
</dbReference>
<dbReference type="InterPro" id="IPR014001">
    <property type="entry name" value="Helicase_ATP-bd"/>
</dbReference>
<feature type="compositionally biased region" description="Low complexity" evidence="3">
    <location>
        <begin position="149"/>
        <end position="196"/>
    </location>
</feature>
<evidence type="ECO:0000259" key="5">
    <source>
        <dbReference type="PROSITE" id="PS51194"/>
    </source>
</evidence>
<reference evidence="6 7" key="1">
    <citation type="submission" date="2014-05" db="EMBL/GenBank/DDBJ databases">
        <authorList>
            <person name="Sibley D."/>
            <person name="Venepally P."/>
            <person name="Karamycheva S."/>
            <person name="Hadjithomas M."/>
            <person name="Khan A."/>
            <person name="Brunk B."/>
            <person name="Roos D."/>
            <person name="Caler E."/>
            <person name="Lorenzi H."/>
        </authorList>
    </citation>
    <scope>NUCLEOTIDE SEQUENCE [LARGE SCALE GENOMIC DNA]</scope>
    <source>
        <strain evidence="6 7">RUB</strain>
    </source>
</reference>
<feature type="region of interest" description="Disordered" evidence="3">
    <location>
        <begin position="610"/>
        <end position="641"/>
    </location>
</feature>
<gene>
    <name evidence="6" type="ORF">TGRUB_278440A</name>
</gene>
<accession>A0A086LPJ3</accession>
<evidence type="ECO:0000256" key="3">
    <source>
        <dbReference type="SAM" id="MobiDB-lite"/>
    </source>
</evidence>